<reference evidence="6 7" key="1">
    <citation type="submission" date="2024-05" db="EMBL/GenBank/DDBJ databases">
        <title>A draft genome resource for the thread blight pathogen Marasmius tenuissimus strain MS-2.</title>
        <authorList>
            <person name="Yulfo-Soto G.E."/>
            <person name="Baruah I.K."/>
            <person name="Amoako-Attah I."/>
            <person name="Bukari Y."/>
            <person name="Meinhardt L.W."/>
            <person name="Bailey B.A."/>
            <person name="Cohen S.P."/>
        </authorList>
    </citation>
    <scope>NUCLEOTIDE SEQUENCE [LARGE SCALE GENOMIC DNA]</scope>
    <source>
        <strain evidence="6 7">MS-2</strain>
    </source>
</reference>
<feature type="compositionally biased region" description="Low complexity" evidence="4">
    <location>
        <begin position="181"/>
        <end position="192"/>
    </location>
</feature>
<accession>A0ABR2ZQY1</accession>
<feature type="compositionally biased region" description="Low complexity" evidence="4">
    <location>
        <begin position="127"/>
        <end position="145"/>
    </location>
</feature>
<comment type="similarity">
    <text evidence="2 3">Belongs to the small heat shock protein (HSP20) family.</text>
</comment>
<dbReference type="SUPFAM" id="SSF49764">
    <property type="entry name" value="HSP20-like chaperones"/>
    <property type="match status" value="1"/>
</dbReference>
<proteinExistence type="inferred from homology"/>
<dbReference type="InterPro" id="IPR002068">
    <property type="entry name" value="A-crystallin/Hsp20_dom"/>
</dbReference>
<feature type="domain" description="SHSP" evidence="5">
    <location>
        <begin position="252"/>
        <end position="409"/>
    </location>
</feature>
<feature type="region of interest" description="Disordered" evidence="4">
    <location>
        <begin position="24"/>
        <end position="58"/>
    </location>
</feature>
<comment type="caution">
    <text evidence="6">The sequence shown here is derived from an EMBL/GenBank/DDBJ whole genome shotgun (WGS) entry which is preliminary data.</text>
</comment>
<dbReference type="PROSITE" id="PS01031">
    <property type="entry name" value="SHSP"/>
    <property type="match status" value="1"/>
</dbReference>
<dbReference type="Proteomes" id="UP001437256">
    <property type="component" value="Unassembled WGS sequence"/>
</dbReference>
<organism evidence="6 7">
    <name type="scientific">Marasmius tenuissimus</name>
    <dbReference type="NCBI Taxonomy" id="585030"/>
    <lineage>
        <taxon>Eukaryota</taxon>
        <taxon>Fungi</taxon>
        <taxon>Dikarya</taxon>
        <taxon>Basidiomycota</taxon>
        <taxon>Agaricomycotina</taxon>
        <taxon>Agaricomycetes</taxon>
        <taxon>Agaricomycetidae</taxon>
        <taxon>Agaricales</taxon>
        <taxon>Marasmiineae</taxon>
        <taxon>Marasmiaceae</taxon>
        <taxon>Marasmius</taxon>
    </lineage>
</organism>
<dbReference type="PANTHER" id="PTHR11527">
    <property type="entry name" value="HEAT-SHOCK PROTEIN 20 FAMILY MEMBER"/>
    <property type="match status" value="1"/>
</dbReference>
<evidence type="ECO:0000256" key="3">
    <source>
        <dbReference type="RuleBase" id="RU003616"/>
    </source>
</evidence>
<evidence type="ECO:0000256" key="2">
    <source>
        <dbReference type="PROSITE-ProRule" id="PRU00285"/>
    </source>
</evidence>
<evidence type="ECO:0000259" key="5">
    <source>
        <dbReference type="PROSITE" id="PS01031"/>
    </source>
</evidence>
<evidence type="ECO:0000313" key="6">
    <source>
        <dbReference type="EMBL" id="KAL0063665.1"/>
    </source>
</evidence>
<evidence type="ECO:0000313" key="7">
    <source>
        <dbReference type="Proteomes" id="UP001437256"/>
    </source>
</evidence>
<dbReference type="EMBL" id="JBBXMP010000075">
    <property type="protein sequence ID" value="KAL0063665.1"/>
    <property type="molecule type" value="Genomic_DNA"/>
</dbReference>
<name>A0ABR2ZQY1_9AGAR</name>
<dbReference type="Gene3D" id="2.60.40.790">
    <property type="match status" value="1"/>
</dbReference>
<gene>
    <name evidence="6" type="ORF">AAF712_009357</name>
</gene>
<evidence type="ECO:0000256" key="1">
    <source>
        <dbReference type="ARBA" id="ARBA00023016"/>
    </source>
</evidence>
<dbReference type="InterPro" id="IPR008978">
    <property type="entry name" value="HSP20-like_chaperone"/>
</dbReference>
<evidence type="ECO:0000256" key="4">
    <source>
        <dbReference type="SAM" id="MobiDB-lite"/>
    </source>
</evidence>
<dbReference type="Pfam" id="PF00011">
    <property type="entry name" value="HSP20"/>
    <property type="match status" value="1"/>
</dbReference>
<sequence length="409" mass="43807">MSYPYQYQDDYSTPSTPQFPQWEVIEQQHQAQDPAQQQQMDAGELLNPTAHAHQGNTPQQLYHPANVEASDHFAPTQPSPVEAPPALLHRHSHSEVPEASTSTAFARHRTSTHPITSQAPMGRIPLRRSPGARPRARANPYPQRPQSAGHIATTSGPTSARLHRVGEVDPSGSVFAPPPISTSVSSSSEGPSTAPPAVPGRVVSFGSNLSGTSPYNPTPMLPPTASNFTAAGGQQIPRQRHHTTTQDLALRPKRYIIRSDIQYDPRTQVLTASMELPGLNKSQLNITLSTCLINRIKQVVVLAHASPIFPPSSVLTSGGAAAGSSMVGGSMDGSRAIVSSGDAGGGNEEPPQHYHVRERRYGEFSRTFVVPAETKPEDIDAAMENGVLTLKISCGQPAQSADVQDIPIR</sequence>
<feature type="region of interest" description="Disordered" evidence="4">
    <location>
        <begin position="70"/>
        <end position="200"/>
    </location>
</feature>
<dbReference type="InterPro" id="IPR031107">
    <property type="entry name" value="Small_HSP"/>
</dbReference>
<dbReference type="CDD" id="cd06464">
    <property type="entry name" value="ACD_sHsps-like"/>
    <property type="match status" value="1"/>
</dbReference>
<feature type="compositionally biased region" description="Low complexity" evidence="4">
    <location>
        <begin position="27"/>
        <end position="39"/>
    </location>
</feature>
<protein>
    <recommendedName>
        <fullName evidence="5">SHSP domain-containing protein</fullName>
    </recommendedName>
</protein>
<keyword evidence="7" id="KW-1185">Reference proteome</keyword>
<keyword evidence="1" id="KW-0346">Stress response</keyword>